<gene>
    <name evidence="13" type="ORF">JRQ81_001091</name>
</gene>
<feature type="domain" description="Serpin" evidence="12">
    <location>
        <begin position="71"/>
        <end position="433"/>
    </location>
</feature>
<dbReference type="SUPFAM" id="SSF56574">
    <property type="entry name" value="Serpins"/>
    <property type="match status" value="1"/>
</dbReference>
<dbReference type="OrthoDB" id="671595at2759"/>
<evidence type="ECO:0000259" key="12">
    <source>
        <dbReference type="SMART" id="SM00093"/>
    </source>
</evidence>
<comment type="function">
    <text evidence="6">Major thyroid hormone transport protein in serum.</text>
</comment>
<dbReference type="InterPro" id="IPR023796">
    <property type="entry name" value="Serpin_dom"/>
</dbReference>
<evidence type="ECO:0000256" key="2">
    <source>
        <dbReference type="ARBA" id="ARBA00009500"/>
    </source>
</evidence>
<name>A0A9Q0Y7T6_9SAUR</name>
<dbReference type="PANTHER" id="PTHR11461:SF375">
    <property type="entry name" value="THYROXINE-BINDING GLOBULIN"/>
    <property type="match status" value="1"/>
</dbReference>
<dbReference type="Gene3D" id="2.10.310.10">
    <property type="entry name" value="Serpins superfamily"/>
    <property type="match status" value="1"/>
</dbReference>
<comment type="subcellular location">
    <subcellularLocation>
        <location evidence="1">Secreted</location>
    </subcellularLocation>
</comment>
<evidence type="ECO:0000256" key="11">
    <source>
        <dbReference type="SAM" id="SignalP"/>
    </source>
</evidence>
<keyword evidence="3" id="KW-0964">Secreted</keyword>
<evidence type="ECO:0000313" key="14">
    <source>
        <dbReference type="Proteomes" id="UP001142489"/>
    </source>
</evidence>
<dbReference type="FunFam" id="3.30.497.10:FF:000001">
    <property type="entry name" value="Serine protease inhibitor"/>
    <property type="match status" value="1"/>
</dbReference>
<feature type="chain" id="PRO_5040131724" description="Thyroxine-binding globulin" evidence="11">
    <location>
        <begin position="17"/>
        <end position="436"/>
    </location>
</feature>
<dbReference type="Proteomes" id="UP001142489">
    <property type="component" value="Unassembled WGS sequence"/>
</dbReference>
<dbReference type="InterPro" id="IPR000215">
    <property type="entry name" value="Serpin_fam"/>
</dbReference>
<evidence type="ECO:0000313" key="13">
    <source>
        <dbReference type="EMBL" id="KAJ7345141.1"/>
    </source>
</evidence>
<organism evidence="13 14">
    <name type="scientific">Phrynocephalus forsythii</name>
    <dbReference type="NCBI Taxonomy" id="171643"/>
    <lineage>
        <taxon>Eukaryota</taxon>
        <taxon>Metazoa</taxon>
        <taxon>Chordata</taxon>
        <taxon>Craniata</taxon>
        <taxon>Vertebrata</taxon>
        <taxon>Euteleostomi</taxon>
        <taxon>Lepidosauria</taxon>
        <taxon>Squamata</taxon>
        <taxon>Bifurcata</taxon>
        <taxon>Unidentata</taxon>
        <taxon>Episquamata</taxon>
        <taxon>Toxicofera</taxon>
        <taxon>Iguania</taxon>
        <taxon>Acrodonta</taxon>
        <taxon>Agamidae</taxon>
        <taxon>Agaminae</taxon>
        <taxon>Phrynocephalus</taxon>
    </lineage>
</organism>
<dbReference type="FunFam" id="2.30.39.10:FF:000003">
    <property type="entry name" value="alpha-1-antitrypsin isoform X1"/>
    <property type="match status" value="1"/>
</dbReference>
<dbReference type="InterPro" id="IPR042178">
    <property type="entry name" value="Serpin_sf_1"/>
</dbReference>
<dbReference type="Pfam" id="PF00079">
    <property type="entry name" value="Serpin"/>
    <property type="match status" value="1"/>
</dbReference>
<proteinExistence type="inferred from homology"/>
<dbReference type="Gene3D" id="3.30.497.10">
    <property type="entry name" value="Antithrombin, subunit I, domain 2"/>
    <property type="match status" value="1"/>
</dbReference>
<dbReference type="Gene3D" id="2.30.39.10">
    <property type="entry name" value="Alpha-1-antitrypsin, domain 1"/>
    <property type="match status" value="1"/>
</dbReference>
<evidence type="ECO:0000256" key="3">
    <source>
        <dbReference type="ARBA" id="ARBA00022525"/>
    </source>
</evidence>
<sequence>MKTILFLSLVIAGIFANNSPCPYNSGYPEDNGNSCENRLQNDPFGNHENQFNRGVRTPHEVLVSSNSDFAFKFFKRVATNGGLRNNFRKRNIVFSPMCISSAFAMLALGARANTLDQILRGLDFRPSEIQERMIHEGFHDLIYMLNNGGSGLQVEMGNCLFVENHLHPQEQFLRGLRTIYGGDIYMENFKNTEETEQHINNYVERKTHGKIAKLVDEVDPITEILLVSYIYMKVSWSKPFDPKYTQMHDFYVDPYTTVKVPTMFQTGMFEVGHDDERSCTVLKMPYEGHATSYFILPDKGQLQKVTSSLSCGALKAWKRILKKSSVNVYLPKCLASGELNLKDIMYTMGVVDVFTDKADLSGITGQPQHRLSGAIHKAMMMIDERGTEASAASSMDMVPMSIPTVLKFDTPFITMIVDEKTQSILFMAEILNPAEK</sequence>
<dbReference type="InterPro" id="IPR036186">
    <property type="entry name" value="Serpin_sf"/>
</dbReference>
<dbReference type="AlphaFoldDB" id="A0A9Q0Y7T6"/>
<evidence type="ECO:0000256" key="9">
    <source>
        <dbReference type="ARBA" id="ARBA00043177"/>
    </source>
</evidence>
<evidence type="ECO:0000256" key="10">
    <source>
        <dbReference type="RuleBase" id="RU000411"/>
    </source>
</evidence>
<comment type="caution">
    <text evidence="13">The sequence shown here is derived from an EMBL/GenBank/DDBJ whole genome shotgun (WGS) entry which is preliminary data.</text>
</comment>
<evidence type="ECO:0000256" key="8">
    <source>
        <dbReference type="ARBA" id="ARBA00042967"/>
    </source>
</evidence>
<dbReference type="EMBL" id="JAPFRF010000001">
    <property type="protein sequence ID" value="KAJ7345141.1"/>
    <property type="molecule type" value="Genomic_DNA"/>
</dbReference>
<evidence type="ECO:0000256" key="1">
    <source>
        <dbReference type="ARBA" id="ARBA00004613"/>
    </source>
</evidence>
<dbReference type="PANTHER" id="PTHR11461">
    <property type="entry name" value="SERINE PROTEASE INHIBITOR, SERPIN"/>
    <property type="match status" value="1"/>
</dbReference>
<dbReference type="SMART" id="SM00093">
    <property type="entry name" value="SERPIN"/>
    <property type="match status" value="1"/>
</dbReference>
<protein>
    <recommendedName>
        <fullName evidence="7">Thyroxine-binding globulin</fullName>
    </recommendedName>
    <alternativeName>
        <fullName evidence="9">Serpin A7</fullName>
    </alternativeName>
    <alternativeName>
        <fullName evidence="8">T4-binding globulin</fullName>
    </alternativeName>
</protein>
<feature type="signal peptide" evidence="11">
    <location>
        <begin position="1"/>
        <end position="16"/>
    </location>
</feature>
<evidence type="ECO:0000256" key="5">
    <source>
        <dbReference type="ARBA" id="ARBA00023180"/>
    </source>
</evidence>
<evidence type="ECO:0000256" key="7">
    <source>
        <dbReference type="ARBA" id="ARBA00039512"/>
    </source>
</evidence>
<keyword evidence="14" id="KW-1185">Reference proteome</keyword>
<dbReference type="FunFam" id="2.10.310.10:FF:000001">
    <property type="entry name" value="Serpin family A member 1"/>
    <property type="match status" value="1"/>
</dbReference>
<dbReference type="GO" id="GO:0004867">
    <property type="term" value="F:serine-type endopeptidase inhibitor activity"/>
    <property type="evidence" value="ECO:0007669"/>
    <property type="project" value="InterPro"/>
</dbReference>
<reference evidence="13" key="1">
    <citation type="journal article" date="2023" name="DNA Res.">
        <title>Chromosome-level genome assembly of Phrynocephalus forsythii using third-generation DNA sequencing and Hi-C analysis.</title>
        <authorList>
            <person name="Qi Y."/>
            <person name="Zhao W."/>
            <person name="Zhao Y."/>
            <person name="Niu C."/>
            <person name="Cao S."/>
            <person name="Zhang Y."/>
        </authorList>
    </citation>
    <scope>NUCLEOTIDE SEQUENCE</scope>
    <source>
        <tissue evidence="13">Muscle</tissue>
    </source>
</reference>
<comment type="similarity">
    <text evidence="2 10">Belongs to the serpin family.</text>
</comment>
<dbReference type="InterPro" id="IPR042185">
    <property type="entry name" value="Serpin_sf_2"/>
</dbReference>
<keyword evidence="5" id="KW-0325">Glycoprotein</keyword>
<keyword evidence="4 11" id="KW-0732">Signal</keyword>
<accession>A0A9Q0Y7T6</accession>
<dbReference type="GO" id="GO:0005615">
    <property type="term" value="C:extracellular space"/>
    <property type="evidence" value="ECO:0007669"/>
    <property type="project" value="InterPro"/>
</dbReference>
<evidence type="ECO:0000256" key="4">
    <source>
        <dbReference type="ARBA" id="ARBA00022729"/>
    </source>
</evidence>
<evidence type="ECO:0000256" key="6">
    <source>
        <dbReference type="ARBA" id="ARBA00037352"/>
    </source>
</evidence>